<keyword evidence="2" id="KW-0812">Transmembrane</keyword>
<evidence type="ECO:0008006" key="6">
    <source>
        <dbReference type="Google" id="ProtNLM"/>
    </source>
</evidence>
<feature type="transmembrane region" description="Helical" evidence="2">
    <location>
        <begin position="374"/>
        <end position="398"/>
    </location>
</feature>
<feature type="compositionally biased region" description="Basic and acidic residues" evidence="1">
    <location>
        <begin position="252"/>
        <end position="265"/>
    </location>
</feature>
<name>A0A8C4NKI7_EPTBU</name>
<feature type="compositionally biased region" description="Basic and acidic residues" evidence="1">
    <location>
        <begin position="208"/>
        <end position="227"/>
    </location>
</feature>
<keyword evidence="3" id="KW-0732">Signal</keyword>
<feature type="compositionally biased region" description="Basic and acidic residues" evidence="1">
    <location>
        <begin position="119"/>
        <end position="149"/>
    </location>
</feature>
<sequence length="527" mass="58638">MGSFVLPLLLSLLLEVPGEGSRCPGALSCAVMGREPCRSDSHHCGSCLPHHYSRLDGSCIVWNDRDHYPDRGKDGQSTGYDYHSTRSSGRSKSLEKNNNRELSENSRRYDPASRSLGVHGDEARTDDSGDLRGDRNRYDFNVNGEHDGYGFHGNGQQRHRGRAGQDYDDGSKNKGGIRENYRKEEMTDGQKYGYYGTHRGSYGLRIGSGDDHGTEKSHGERERGYRGNARRGEWVDKVGLQRSDSSTRRMNSWRDEAAERQRDSSTRSSIFEAESRTAHRDHDVPALLSKLPDDLLEFLREAVAQQGGPSEELPIQVRNEEEKISNTEAPSMASTILDNPTTPSQPAETDRPSSSNRKVLAPELVHLHTDSDGMIIVIVTFLIVASTVGSLLATFFWCQLGRKSKSSGKLDCGPFASQAPAYALPSQPEDRKLAQSAQMFHYQHQKQQILSMERNKDNGADSKSGTDSEDDNDGEYTVYECPGLAPTGEMEVLNPLFDEHDVNCLQTPTKRQKPSTERPSPSPSRLQ</sequence>
<evidence type="ECO:0000313" key="4">
    <source>
        <dbReference type="Ensembl" id="ENSEBUP00000004434.1"/>
    </source>
</evidence>
<evidence type="ECO:0000256" key="3">
    <source>
        <dbReference type="SAM" id="SignalP"/>
    </source>
</evidence>
<reference evidence="4" key="2">
    <citation type="submission" date="2025-09" db="UniProtKB">
        <authorList>
            <consortium name="Ensembl"/>
        </authorList>
    </citation>
    <scope>IDENTIFICATION</scope>
</reference>
<feature type="compositionally biased region" description="Basic and acidic residues" evidence="1">
    <location>
        <begin position="92"/>
        <end position="111"/>
    </location>
</feature>
<feature type="signal peptide" evidence="3">
    <location>
        <begin position="1"/>
        <end position="20"/>
    </location>
</feature>
<feature type="compositionally biased region" description="Basic and acidic residues" evidence="1">
    <location>
        <begin position="456"/>
        <end position="466"/>
    </location>
</feature>
<dbReference type="AlphaFoldDB" id="A0A8C4NKI7"/>
<accession>A0A8C4NKI7</accession>
<keyword evidence="5" id="KW-1185">Reference proteome</keyword>
<feature type="compositionally biased region" description="Polar residues" evidence="1">
    <location>
        <begin position="75"/>
        <end position="91"/>
    </location>
</feature>
<feature type="compositionally biased region" description="Low complexity" evidence="1">
    <location>
        <begin position="517"/>
        <end position="527"/>
    </location>
</feature>
<feature type="region of interest" description="Disordered" evidence="1">
    <location>
        <begin position="70"/>
        <end position="180"/>
    </location>
</feature>
<feature type="region of interest" description="Disordered" evidence="1">
    <location>
        <begin position="240"/>
        <end position="280"/>
    </location>
</feature>
<protein>
    <recommendedName>
        <fullName evidence="6">Neural proliferation differentiation and control protein 1</fullName>
    </recommendedName>
</protein>
<evidence type="ECO:0000256" key="2">
    <source>
        <dbReference type="SAM" id="Phobius"/>
    </source>
</evidence>
<dbReference type="PANTHER" id="PTHR23352">
    <property type="entry name" value="NEURAL PROLIFERATION DIFFERENTIATION AND CONTROL PROTEIN-1 NPDC-1 PROTEIN"/>
    <property type="match status" value="1"/>
</dbReference>
<feature type="region of interest" description="Disordered" evidence="1">
    <location>
        <begin position="323"/>
        <end position="356"/>
    </location>
</feature>
<keyword evidence="2" id="KW-0472">Membrane</keyword>
<reference evidence="4" key="1">
    <citation type="submission" date="2025-08" db="UniProtKB">
        <authorList>
            <consortium name="Ensembl"/>
        </authorList>
    </citation>
    <scope>IDENTIFICATION</scope>
</reference>
<dbReference type="Ensembl" id="ENSEBUT00000004872.1">
    <property type="protein sequence ID" value="ENSEBUP00000004434.1"/>
    <property type="gene ID" value="ENSEBUG00000003138.1"/>
</dbReference>
<dbReference type="InterPro" id="IPR009635">
    <property type="entry name" value="NPDC1"/>
</dbReference>
<feature type="region of interest" description="Disordered" evidence="1">
    <location>
        <begin position="456"/>
        <end position="527"/>
    </location>
</feature>
<evidence type="ECO:0000256" key="1">
    <source>
        <dbReference type="SAM" id="MobiDB-lite"/>
    </source>
</evidence>
<organism evidence="4 5">
    <name type="scientific">Eptatretus burgeri</name>
    <name type="common">Inshore hagfish</name>
    <dbReference type="NCBI Taxonomy" id="7764"/>
    <lineage>
        <taxon>Eukaryota</taxon>
        <taxon>Metazoa</taxon>
        <taxon>Chordata</taxon>
        <taxon>Craniata</taxon>
        <taxon>Vertebrata</taxon>
        <taxon>Cyclostomata</taxon>
        <taxon>Myxini</taxon>
        <taxon>Myxiniformes</taxon>
        <taxon>Myxinidae</taxon>
        <taxon>Eptatretinae</taxon>
        <taxon>Eptatretus</taxon>
    </lineage>
</organism>
<feature type="chain" id="PRO_5034017673" description="Neural proliferation differentiation and control protein 1" evidence="3">
    <location>
        <begin position="21"/>
        <end position="527"/>
    </location>
</feature>
<feature type="compositionally biased region" description="Polar residues" evidence="1">
    <location>
        <begin position="326"/>
        <end position="356"/>
    </location>
</feature>
<evidence type="ECO:0000313" key="5">
    <source>
        <dbReference type="Proteomes" id="UP000694388"/>
    </source>
</evidence>
<feature type="compositionally biased region" description="Basic and acidic residues" evidence="1">
    <location>
        <begin position="163"/>
        <end position="180"/>
    </location>
</feature>
<dbReference type="Pfam" id="PF06809">
    <property type="entry name" value="NPDC1"/>
    <property type="match status" value="1"/>
</dbReference>
<dbReference type="PANTHER" id="PTHR23352:SF2">
    <property type="entry name" value="NEURAL PROLIFERATION DIFFERENTIATION AND CONTROL PROTEIN 1"/>
    <property type="match status" value="1"/>
</dbReference>
<dbReference type="GO" id="GO:0016020">
    <property type="term" value="C:membrane"/>
    <property type="evidence" value="ECO:0007669"/>
    <property type="project" value="InterPro"/>
</dbReference>
<dbReference type="Proteomes" id="UP000694388">
    <property type="component" value="Unplaced"/>
</dbReference>
<feature type="region of interest" description="Disordered" evidence="1">
    <location>
        <begin position="207"/>
        <end position="227"/>
    </location>
</feature>
<proteinExistence type="predicted"/>
<keyword evidence="2" id="KW-1133">Transmembrane helix</keyword>
<dbReference type="GeneTree" id="ENSGT00440000038604"/>